<reference evidence="1 2" key="1">
    <citation type="journal article" date="2018" name="Nat. Ecol. Evol.">
        <title>Pezizomycetes genomes reveal the molecular basis of ectomycorrhizal truffle lifestyle.</title>
        <authorList>
            <person name="Murat C."/>
            <person name="Payen T."/>
            <person name="Noel B."/>
            <person name="Kuo A."/>
            <person name="Morin E."/>
            <person name="Chen J."/>
            <person name="Kohler A."/>
            <person name="Krizsan K."/>
            <person name="Balestrini R."/>
            <person name="Da Silva C."/>
            <person name="Montanini B."/>
            <person name="Hainaut M."/>
            <person name="Levati E."/>
            <person name="Barry K.W."/>
            <person name="Belfiori B."/>
            <person name="Cichocki N."/>
            <person name="Clum A."/>
            <person name="Dockter R.B."/>
            <person name="Fauchery L."/>
            <person name="Guy J."/>
            <person name="Iotti M."/>
            <person name="Le Tacon F."/>
            <person name="Lindquist E.A."/>
            <person name="Lipzen A."/>
            <person name="Malagnac F."/>
            <person name="Mello A."/>
            <person name="Molinier V."/>
            <person name="Miyauchi S."/>
            <person name="Poulain J."/>
            <person name="Riccioni C."/>
            <person name="Rubini A."/>
            <person name="Sitrit Y."/>
            <person name="Splivallo R."/>
            <person name="Traeger S."/>
            <person name="Wang M."/>
            <person name="Zifcakova L."/>
            <person name="Wipf D."/>
            <person name="Zambonelli A."/>
            <person name="Paolocci F."/>
            <person name="Nowrousian M."/>
            <person name="Ottonello S."/>
            <person name="Baldrian P."/>
            <person name="Spatafora J.W."/>
            <person name="Henrissat B."/>
            <person name="Nagy L.G."/>
            <person name="Aury J.M."/>
            <person name="Wincker P."/>
            <person name="Grigoriev I.V."/>
            <person name="Bonfante P."/>
            <person name="Martin F.M."/>
        </authorList>
    </citation>
    <scope>NUCLEOTIDE SEQUENCE [LARGE SCALE GENOMIC DNA]</scope>
    <source>
        <strain evidence="1 2">120613-1</strain>
    </source>
</reference>
<evidence type="ECO:0000313" key="1">
    <source>
        <dbReference type="EMBL" id="RPA91938.1"/>
    </source>
</evidence>
<accession>A0A3N4J4B6</accession>
<evidence type="ECO:0000313" key="2">
    <source>
        <dbReference type="Proteomes" id="UP000276215"/>
    </source>
</evidence>
<gene>
    <name evidence="1" type="ORF">L873DRAFT_256847</name>
</gene>
<sequence length="101" mass="11704">MLKCLQHFFIISRIHSGSGVSKTQTPGRVATEATAKLVTQCQMVINYFCLCNSCHDRWVRIFDTSRYSVEAFEQRNSSFLRACRLLYCSYLRRPEDLIAQS</sequence>
<protein>
    <submittedName>
        <fullName evidence="1">Uncharacterized protein</fullName>
    </submittedName>
</protein>
<dbReference type="Proteomes" id="UP000276215">
    <property type="component" value="Unassembled WGS sequence"/>
</dbReference>
<dbReference type="AlphaFoldDB" id="A0A3N4J4B6"/>
<organism evidence="1 2">
    <name type="scientific">Choiromyces venosus 120613-1</name>
    <dbReference type="NCBI Taxonomy" id="1336337"/>
    <lineage>
        <taxon>Eukaryota</taxon>
        <taxon>Fungi</taxon>
        <taxon>Dikarya</taxon>
        <taxon>Ascomycota</taxon>
        <taxon>Pezizomycotina</taxon>
        <taxon>Pezizomycetes</taxon>
        <taxon>Pezizales</taxon>
        <taxon>Tuberaceae</taxon>
        <taxon>Choiromyces</taxon>
    </lineage>
</organism>
<dbReference type="EMBL" id="ML120484">
    <property type="protein sequence ID" value="RPA91938.1"/>
    <property type="molecule type" value="Genomic_DNA"/>
</dbReference>
<name>A0A3N4J4B6_9PEZI</name>
<proteinExistence type="predicted"/>
<keyword evidence="2" id="KW-1185">Reference proteome</keyword>